<evidence type="ECO:0000313" key="1">
    <source>
        <dbReference type="EMBL" id="TWU48399.1"/>
    </source>
</evidence>
<name>A0A5C6EM79_9BACT</name>
<organism evidence="1 2">
    <name type="scientific">Rubripirellula reticaptiva</name>
    <dbReference type="NCBI Taxonomy" id="2528013"/>
    <lineage>
        <taxon>Bacteria</taxon>
        <taxon>Pseudomonadati</taxon>
        <taxon>Planctomycetota</taxon>
        <taxon>Planctomycetia</taxon>
        <taxon>Pirellulales</taxon>
        <taxon>Pirellulaceae</taxon>
        <taxon>Rubripirellula</taxon>
    </lineage>
</organism>
<protein>
    <submittedName>
        <fullName evidence="1">Uncharacterized protein</fullName>
    </submittedName>
</protein>
<accession>A0A5C6EM79</accession>
<gene>
    <name evidence="1" type="ORF">Poly59_52470</name>
</gene>
<keyword evidence="2" id="KW-1185">Reference proteome</keyword>
<proteinExistence type="predicted"/>
<dbReference type="Proteomes" id="UP000317977">
    <property type="component" value="Unassembled WGS sequence"/>
</dbReference>
<reference evidence="1 2" key="1">
    <citation type="submission" date="2019-02" db="EMBL/GenBank/DDBJ databases">
        <title>Deep-cultivation of Planctomycetes and their phenomic and genomic characterization uncovers novel biology.</title>
        <authorList>
            <person name="Wiegand S."/>
            <person name="Jogler M."/>
            <person name="Boedeker C."/>
            <person name="Pinto D."/>
            <person name="Vollmers J."/>
            <person name="Rivas-Marin E."/>
            <person name="Kohn T."/>
            <person name="Peeters S.H."/>
            <person name="Heuer A."/>
            <person name="Rast P."/>
            <person name="Oberbeckmann S."/>
            <person name="Bunk B."/>
            <person name="Jeske O."/>
            <person name="Meyerdierks A."/>
            <person name="Storesund J.E."/>
            <person name="Kallscheuer N."/>
            <person name="Luecker S."/>
            <person name="Lage O.M."/>
            <person name="Pohl T."/>
            <person name="Merkel B.J."/>
            <person name="Hornburger P."/>
            <person name="Mueller R.-W."/>
            <person name="Bruemmer F."/>
            <person name="Labrenz M."/>
            <person name="Spormann A.M."/>
            <person name="Op Den Camp H."/>
            <person name="Overmann J."/>
            <person name="Amann R."/>
            <person name="Jetten M.S.M."/>
            <person name="Mascher T."/>
            <person name="Medema M.H."/>
            <person name="Devos D.P."/>
            <person name="Kaster A.-K."/>
            <person name="Ovreas L."/>
            <person name="Rohde M."/>
            <person name="Galperin M.Y."/>
            <person name="Jogler C."/>
        </authorList>
    </citation>
    <scope>NUCLEOTIDE SEQUENCE [LARGE SCALE GENOMIC DNA]</scope>
    <source>
        <strain evidence="1 2">Poly59</strain>
    </source>
</reference>
<sequence>MPDDTDGVTQIFQPDGPAVTYRLLVGSNCNCDLDAPETAT</sequence>
<evidence type="ECO:0000313" key="2">
    <source>
        <dbReference type="Proteomes" id="UP000317977"/>
    </source>
</evidence>
<dbReference type="AlphaFoldDB" id="A0A5C6EM79"/>
<comment type="caution">
    <text evidence="1">The sequence shown here is derived from an EMBL/GenBank/DDBJ whole genome shotgun (WGS) entry which is preliminary data.</text>
</comment>
<dbReference type="EMBL" id="SJPX01000005">
    <property type="protein sequence ID" value="TWU48399.1"/>
    <property type="molecule type" value="Genomic_DNA"/>
</dbReference>